<dbReference type="EMBL" id="CP095043">
    <property type="protein sequence ID" value="UOQ61337.1"/>
    <property type="molecule type" value="Genomic_DNA"/>
</dbReference>
<organism evidence="2 3">
    <name type="scientific">Leucobacter rhizosphaerae</name>
    <dbReference type="NCBI Taxonomy" id="2932245"/>
    <lineage>
        <taxon>Bacteria</taxon>
        <taxon>Bacillati</taxon>
        <taxon>Actinomycetota</taxon>
        <taxon>Actinomycetes</taxon>
        <taxon>Micrococcales</taxon>
        <taxon>Microbacteriaceae</taxon>
        <taxon>Leucobacter</taxon>
    </lineage>
</organism>
<reference evidence="2 3" key="1">
    <citation type="submission" date="2022-04" db="EMBL/GenBank/DDBJ databases">
        <title>Leucobacter sp. isolated from rhizosphere of onion.</title>
        <authorList>
            <person name="Won M."/>
            <person name="Lee C.-M."/>
            <person name="Woen H.-Y."/>
            <person name="Kwon S.-W."/>
        </authorList>
    </citation>
    <scope>NUCLEOTIDE SEQUENCE [LARGE SCALE GENOMIC DNA]</scope>
    <source>
        <strain evidence="2 3">H25R-14</strain>
    </source>
</reference>
<keyword evidence="1" id="KW-0812">Transmembrane</keyword>
<dbReference type="RefSeq" id="WP_244687722.1">
    <property type="nucleotide sequence ID" value="NZ_CP095043.1"/>
</dbReference>
<name>A0ABY4FYJ4_9MICO</name>
<proteinExistence type="inferred from homology"/>
<evidence type="ECO:0000313" key="3">
    <source>
        <dbReference type="Proteomes" id="UP000831775"/>
    </source>
</evidence>
<dbReference type="Pfam" id="PF02104">
    <property type="entry name" value="SURF1"/>
    <property type="match status" value="1"/>
</dbReference>
<comment type="subcellular location">
    <subcellularLocation>
        <location evidence="1">Cell membrane</location>
        <topology evidence="1">Multi-pass membrane protein</topology>
    </subcellularLocation>
</comment>
<feature type="transmembrane region" description="Helical" evidence="1">
    <location>
        <begin position="24"/>
        <end position="42"/>
    </location>
</feature>
<keyword evidence="1" id="KW-1003">Cell membrane</keyword>
<dbReference type="InterPro" id="IPR002994">
    <property type="entry name" value="Surf1/Shy1"/>
</dbReference>
<dbReference type="Proteomes" id="UP000831775">
    <property type="component" value="Chromosome"/>
</dbReference>
<feature type="transmembrane region" description="Helical" evidence="1">
    <location>
        <begin position="238"/>
        <end position="259"/>
    </location>
</feature>
<accession>A0ABY4FYJ4</accession>
<protein>
    <recommendedName>
        <fullName evidence="1">SURF1-like protein</fullName>
    </recommendedName>
</protein>
<keyword evidence="1" id="KW-0472">Membrane</keyword>
<comment type="similarity">
    <text evidence="1">Belongs to the SURF1 family.</text>
</comment>
<evidence type="ECO:0000256" key="1">
    <source>
        <dbReference type="RuleBase" id="RU363076"/>
    </source>
</evidence>
<keyword evidence="1" id="KW-1133">Transmembrane helix</keyword>
<gene>
    <name evidence="2" type="ORF">MUN76_05030</name>
</gene>
<evidence type="ECO:0000313" key="2">
    <source>
        <dbReference type="EMBL" id="UOQ61337.1"/>
    </source>
</evidence>
<sequence length="283" mass="30523">MSAQRRPEYLGDPTLARVMRRPQWILALVFALVVAGVFAWLGQWQMSNAIRTDADPVVDTEVVRPLAEAASTGSGVTELGAGAIVEVRGAFVPGDSRTLSPRQNDGVSGTWVVGHFVTEAPEAEAGAHLAVAIGWAPDEAAAERALDELDADPAFAESRLLEGRFMPPDGPKIPDHAADPQTLQSMMPAHLANLWTGVDAPVYAGYLVLHDGAGAAPLLGALDAIDSVPPLPPETVNWLNVFYAIEWVVFAGFAVFFWFRLTRDAWEKEHELQQLQAAEADPR</sequence>
<keyword evidence="3" id="KW-1185">Reference proteome</keyword>